<dbReference type="SUPFAM" id="SSF56059">
    <property type="entry name" value="Glutathione synthetase ATP-binding domain-like"/>
    <property type="match status" value="1"/>
</dbReference>
<feature type="binding site" evidence="12">
    <location>
        <position position="258"/>
    </location>
    <ligand>
        <name>Mg(2+)</name>
        <dbReference type="ChEBI" id="CHEBI:18420"/>
        <label>1</label>
    </ligand>
</feature>
<feature type="domain" description="ATP-grasp" evidence="14">
    <location>
        <begin position="105"/>
        <end position="304"/>
    </location>
</feature>
<dbReference type="STRING" id="742743.HMPREF9453_00627"/>
<dbReference type="Gene3D" id="3.40.50.20">
    <property type="match status" value="1"/>
</dbReference>
<dbReference type="EMBL" id="ADLT01000015">
    <property type="protein sequence ID" value="EHO63610.1"/>
    <property type="molecule type" value="Genomic_DNA"/>
</dbReference>
<comment type="caution">
    <text evidence="15">The sequence shown here is derived from an EMBL/GenBank/DDBJ whole genome shotgun (WGS) entry which is preliminary data.</text>
</comment>
<dbReference type="SUPFAM" id="SSF52440">
    <property type="entry name" value="PreATP-grasp domain"/>
    <property type="match status" value="1"/>
</dbReference>
<evidence type="ECO:0000256" key="7">
    <source>
        <dbReference type="ARBA" id="ARBA00022960"/>
    </source>
</evidence>
<evidence type="ECO:0000313" key="16">
    <source>
        <dbReference type="Proteomes" id="UP000003277"/>
    </source>
</evidence>
<dbReference type="Proteomes" id="UP000003277">
    <property type="component" value="Unassembled WGS sequence"/>
</dbReference>
<dbReference type="RefSeq" id="WP_008859131.1">
    <property type="nucleotide sequence ID" value="NZ_JH591187.1"/>
</dbReference>
<dbReference type="InterPro" id="IPR000291">
    <property type="entry name" value="D-Ala_lig_Van_CS"/>
</dbReference>
<feature type="active site" evidence="11">
    <location>
        <position position="151"/>
    </location>
</feature>
<evidence type="ECO:0000256" key="4">
    <source>
        <dbReference type="ARBA" id="ARBA00022598"/>
    </source>
</evidence>
<feature type="binding site" evidence="12">
    <location>
        <position position="271"/>
    </location>
    <ligand>
        <name>Mg(2+)</name>
        <dbReference type="ChEBI" id="CHEBI:18420"/>
        <label>2</label>
    </ligand>
</feature>
<dbReference type="InterPro" id="IPR011761">
    <property type="entry name" value="ATP-grasp"/>
</dbReference>
<dbReference type="GO" id="GO:0046872">
    <property type="term" value="F:metal ion binding"/>
    <property type="evidence" value="ECO:0007669"/>
    <property type="project" value="UniProtKB-KW"/>
</dbReference>
<evidence type="ECO:0000256" key="12">
    <source>
        <dbReference type="PIRSR" id="PIRSR039102-3"/>
    </source>
</evidence>
<feature type="active site" evidence="11">
    <location>
        <position position="282"/>
    </location>
</feature>
<organism evidence="15 16">
    <name type="scientific">Dialister succinatiphilus YIT 11850</name>
    <dbReference type="NCBI Taxonomy" id="742743"/>
    <lineage>
        <taxon>Bacteria</taxon>
        <taxon>Bacillati</taxon>
        <taxon>Bacillota</taxon>
        <taxon>Negativicutes</taxon>
        <taxon>Veillonellales</taxon>
        <taxon>Veillonellaceae</taxon>
        <taxon>Dialister</taxon>
    </lineage>
</organism>
<evidence type="ECO:0000256" key="9">
    <source>
        <dbReference type="ARBA" id="ARBA00023316"/>
    </source>
</evidence>
<dbReference type="GO" id="GO:0008716">
    <property type="term" value="F:D-alanine-D-alanine ligase activity"/>
    <property type="evidence" value="ECO:0007669"/>
    <property type="project" value="UniProtKB-UniRule"/>
</dbReference>
<keyword evidence="4 10" id="KW-0436">Ligase</keyword>
<sequence>MINKETKVVVLMGGPSTEAEVSRNTGTAIAEALASIGYHVIPMEYDPHHVVENLKAAGAEVVFIALHGKYGEDGTIQSVLELARIPYTGSGVTSSAITMDKIMSSHLFKQAGLPMAHSHPYFLKDGKEQVISGILSEFSFPMVLKPACEGSTIGIEIVKKKEDLKAAVDRVFKVEGRILAEDYLGGHEFTVSVIDGKALPVIEICPHSGQYDYHSKYTKGATDYIVPAPISQELALSMSRIAEKGYRICECSGAVRFDFKTDKEGHPFVLEANSIPGMTSTSLVPKAAAAQGISFPKLCEMILMEAGLDKV</sequence>
<dbReference type="NCBIfam" id="NF002378">
    <property type="entry name" value="PRK01372.1"/>
    <property type="match status" value="1"/>
</dbReference>
<evidence type="ECO:0000256" key="5">
    <source>
        <dbReference type="ARBA" id="ARBA00022741"/>
    </source>
</evidence>
<dbReference type="Pfam" id="PF01820">
    <property type="entry name" value="Dala_Dala_lig_N"/>
    <property type="match status" value="1"/>
</dbReference>
<keyword evidence="16" id="KW-1185">Reference proteome</keyword>
<name>H1CZ39_9FIRM</name>
<dbReference type="GO" id="GO:0071555">
    <property type="term" value="P:cell wall organization"/>
    <property type="evidence" value="ECO:0007669"/>
    <property type="project" value="UniProtKB-KW"/>
</dbReference>
<keyword evidence="8 10" id="KW-0573">Peptidoglycan synthesis</keyword>
<dbReference type="NCBIfam" id="TIGR01205">
    <property type="entry name" value="D_ala_D_alaTIGR"/>
    <property type="match status" value="1"/>
</dbReference>
<comment type="catalytic activity">
    <reaction evidence="10">
        <text>2 D-alanine + ATP = D-alanyl-D-alanine + ADP + phosphate + H(+)</text>
        <dbReference type="Rhea" id="RHEA:11224"/>
        <dbReference type="ChEBI" id="CHEBI:15378"/>
        <dbReference type="ChEBI" id="CHEBI:30616"/>
        <dbReference type="ChEBI" id="CHEBI:43474"/>
        <dbReference type="ChEBI" id="CHEBI:57416"/>
        <dbReference type="ChEBI" id="CHEBI:57822"/>
        <dbReference type="ChEBI" id="CHEBI:456216"/>
        <dbReference type="EC" id="6.3.2.4"/>
    </reaction>
</comment>
<dbReference type="GO" id="GO:0005524">
    <property type="term" value="F:ATP binding"/>
    <property type="evidence" value="ECO:0007669"/>
    <property type="project" value="UniProtKB-UniRule"/>
</dbReference>
<dbReference type="EC" id="6.3.2.4" evidence="10"/>
<feature type="binding site" evidence="12">
    <location>
        <position position="273"/>
    </location>
    <ligand>
        <name>Mg(2+)</name>
        <dbReference type="ChEBI" id="CHEBI:18420"/>
        <label>2</label>
    </ligand>
</feature>
<evidence type="ECO:0000256" key="2">
    <source>
        <dbReference type="ARBA" id="ARBA00010871"/>
    </source>
</evidence>
<evidence type="ECO:0000313" key="15">
    <source>
        <dbReference type="EMBL" id="EHO63610.1"/>
    </source>
</evidence>
<dbReference type="HAMAP" id="MF_00047">
    <property type="entry name" value="Dala_Dala_lig"/>
    <property type="match status" value="1"/>
</dbReference>
<feature type="binding site" evidence="12">
    <location>
        <position position="271"/>
    </location>
    <ligand>
        <name>Mg(2+)</name>
        <dbReference type="ChEBI" id="CHEBI:18420"/>
        <label>1</label>
    </ligand>
</feature>
<dbReference type="InterPro" id="IPR011095">
    <property type="entry name" value="Dala_Dala_lig_C"/>
</dbReference>
<keyword evidence="9 10" id="KW-0961">Cell wall biogenesis/degradation</keyword>
<keyword evidence="5 13" id="KW-0547">Nucleotide-binding</keyword>
<dbReference type="PIRSF" id="PIRSF039102">
    <property type="entry name" value="Ddl/VanB"/>
    <property type="match status" value="1"/>
</dbReference>
<evidence type="ECO:0000259" key="14">
    <source>
        <dbReference type="PROSITE" id="PS50975"/>
    </source>
</evidence>
<evidence type="ECO:0000256" key="1">
    <source>
        <dbReference type="ARBA" id="ARBA00004496"/>
    </source>
</evidence>
<dbReference type="PANTHER" id="PTHR23132">
    <property type="entry name" value="D-ALANINE--D-ALANINE LIGASE"/>
    <property type="match status" value="1"/>
</dbReference>
<keyword evidence="6 13" id="KW-0067">ATP-binding</keyword>
<evidence type="ECO:0000256" key="3">
    <source>
        <dbReference type="ARBA" id="ARBA00022490"/>
    </source>
</evidence>
<keyword evidence="12" id="KW-0464">Manganese</keyword>
<accession>H1CZ39</accession>
<dbReference type="GO" id="GO:0009252">
    <property type="term" value="P:peptidoglycan biosynthetic process"/>
    <property type="evidence" value="ECO:0007669"/>
    <property type="project" value="UniProtKB-UniRule"/>
</dbReference>
<dbReference type="PROSITE" id="PS50975">
    <property type="entry name" value="ATP_GRASP"/>
    <property type="match status" value="1"/>
</dbReference>
<dbReference type="eggNOG" id="COG1181">
    <property type="taxonomic scope" value="Bacteria"/>
</dbReference>
<gene>
    <name evidence="10" type="primary">ddl</name>
    <name evidence="15" type="ORF">HMPREF9453_00627</name>
</gene>
<comment type="cofactor">
    <cofactor evidence="12">
        <name>Mg(2+)</name>
        <dbReference type="ChEBI" id="CHEBI:18420"/>
    </cofactor>
    <cofactor evidence="12">
        <name>Mn(2+)</name>
        <dbReference type="ChEBI" id="CHEBI:29035"/>
    </cofactor>
    <text evidence="12">Binds 2 magnesium or manganese ions per subunit.</text>
</comment>
<dbReference type="UniPathway" id="UPA00219"/>
<comment type="subcellular location">
    <subcellularLocation>
        <location evidence="1 10">Cytoplasm</location>
    </subcellularLocation>
</comment>
<keyword evidence="7 10" id="KW-0133">Cell shape</keyword>
<dbReference type="Pfam" id="PF07478">
    <property type="entry name" value="Dala_Dala_lig_C"/>
    <property type="match status" value="1"/>
</dbReference>
<dbReference type="InterPro" id="IPR013815">
    <property type="entry name" value="ATP_grasp_subdomain_1"/>
</dbReference>
<dbReference type="HOGENOM" id="CLU_039268_1_2_9"/>
<feature type="active site" evidence="11">
    <location>
        <position position="18"/>
    </location>
</feature>
<keyword evidence="12" id="KW-0479">Metal-binding</keyword>
<dbReference type="AlphaFoldDB" id="H1CZ39"/>
<evidence type="ECO:0000256" key="8">
    <source>
        <dbReference type="ARBA" id="ARBA00022984"/>
    </source>
</evidence>
<keyword evidence="12" id="KW-0460">Magnesium</keyword>
<dbReference type="InterPro" id="IPR016185">
    <property type="entry name" value="PreATP-grasp_dom_sf"/>
</dbReference>
<dbReference type="Gene3D" id="3.30.1490.20">
    <property type="entry name" value="ATP-grasp fold, A domain"/>
    <property type="match status" value="1"/>
</dbReference>
<comment type="function">
    <text evidence="10">Cell wall formation.</text>
</comment>
<dbReference type="InterPro" id="IPR005905">
    <property type="entry name" value="D_ala_D_ala"/>
</dbReference>
<comment type="pathway">
    <text evidence="10">Cell wall biogenesis; peptidoglycan biosynthesis.</text>
</comment>
<dbReference type="PROSITE" id="PS00843">
    <property type="entry name" value="DALA_DALA_LIGASE_1"/>
    <property type="match status" value="1"/>
</dbReference>
<comment type="similarity">
    <text evidence="2 10">Belongs to the D-alanine--D-alanine ligase family.</text>
</comment>
<dbReference type="Gene3D" id="3.30.470.20">
    <property type="entry name" value="ATP-grasp fold, B domain"/>
    <property type="match status" value="1"/>
</dbReference>
<dbReference type="OrthoDB" id="9813261at2"/>
<dbReference type="PATRIC" id="fig|742743.3.peg.638"/>
<dbReference type="InterPro" id="IPR011127">
    <property type="entry name" value="Dala_Dala_lig_N"/>
</dbReference>
<evidence type="ECO:0000256" key="10">
    <source>
        <dbReference type="HAMAP-Rule" id="MF_00047"/>
    </source>
</evidence>
<evidence type="ECO:0000256" key="13">
    <source>
        <dbReference type="PROSITE-ProRule" id="PRU00409"/>
    </source>
</evidence>
<dbReference type="GO" id="GO:0005737">
    <property type="term" value="C:cytoplasm"/>
    <property type="evidence" value="ECO:0007669"/>
    <property type="project" value="UniProtKB-SubCell"/>
</dbReference>
<reference evidence="15 16" key="1">
    <citation type="submission" date="2011-11" db="EMBL/GenBank/DDBJ databases">
        <title>The Genome Sequence of Dialister succinatiphilus YIT 11850.</title>
        <authorList>
            <consortium name="The Broad Institute Genome Sequencing Platform"/>
            <person name="Earl A."/>
            <person name="Ward D."/>
            <person name="Feldgarden M."/>
            <person name="Gevers D."/>
            <person name="Morotomi M."/>
            <person name="Young S.K."/>
            <person name="Zeng Q."/>
            <person name="Gargeya S."/>
            <person name="Fitzgerald M."/>
            <person name="Haas B."/>
            <person name="Abouelleil A."/>
            <person name="Alvarado L."/>
            <person name="Arachchi H.M."/>
            <person name="Berlin A."/>
            <person name="Brown A."/>
            <person name="Chapman S.B."/>
            <person name="Dunbar C."/>
            <person name="Gearin G."/>
            <person name="Goldberg J."/>
            <person name="Griggs A."/>
            <person name="Gujja S."/>
            <person name="Heiman D."/>
            <person name="Howarth C."/>
            <person name="Lui A."/>
            <person name="MacDonald P.J.P."/>
            <person name="Montmayeur A."/>
            <person name="Murphy C."/>
            <person name="Neiman D."/>
            <person name="Pearson M."/>
            <person name="Priest M."/>
            <person name="Roberts A."/>
            <person name="Saif S."/>
            <person name="Shea T."/>
            <person name="Sisk P."/>
            <person name="Stolte C."/>
            <person name="Sykes S."/>
            <person name="Wortman J."/>
            <person name="Nusbaum C."/>
            <person name="Birren B."/>
        </authorList>
    </citation>
    <scope>NUCLEOTIDE SEQUENCE [LARGE SCALE GENOMIC DNA]</scope>
    <source>
        <strain evidence="15 16">YIT 11850</strain>
    </source>
</reference>
<protein>
    <recommendedName>
        <fullName evidence="10">D-alanine--D-alanine ligase</fullName>
        <ecNumber evidence="10">6.3.2.4</ecNumber>
    </recommendedName>
    <alternativeName>
        <fullName evidence="10">D-Ala-D-Ala ligase</fullName>
    </alternativeName>
    <alternativeName>
        <fullName evidence="10">D-alanylalanine synthetase</fullName>
    </alternativeName>
</protein>
<evidence type="ECO:0000256" key="11">
    <source>
        <dbReference type="PIRSR" id="PIRSR039102-1"/>
    </source>
</evidence>
<dbReference type="GO" id="GO:0008360">
    <property type="term" value="P:regulation of cell shape"/>
    <property type="evidence" value="ECO:0007669"/>
    <property type="project" value="UniProtKB-KW"/>
</dbReference>
<proteinExistence type="inferred from homology"/>
<keyword evidence="3 10" id="KW-0963">Cytoplasm</keyword>
<dbReference type="PANTHER" id="PTHR23132:SF23">
    <property type="entry name" value="D-ALANINE--D-ALANINE LIGASE B"/>
    <property type="match status" value="1"/>
</dbReference>
<evidence type="ECO:0000256" key="6">
    <source>
        <dbReference type="ARBA" id="ARBA00022840"/>
    </source>
</evidence>